<evidence type="ECO:0000256" key="6">
    <source>
        <dbReference type="PROSITE-ProRule" id="PRU10141"/>
    </source>
</evidence>
<dbReference type="InterPro" id="IPR033701">
    <property type="entry name" value="POLO_box_1"/>
</dbReference>
<feature type="region of interest" description="Disordered" evidence="7">
    <location>
        <begin position="882"/>
        <end position="929"/>
    </location>
</feature>
<evidence type="ECO:0000259" key="8">
    <source>
        <dbReference type="PROSITE" id="PS50011"/>
    </source>
</evidence>
<dbReference type="AlphaFoldDB" id="A0A3S4B0G6"/>
<dbReference type="GO" id="GO:0000776">
    <property type="term" value="C:kinetochore"/>
    <property type="evidence" value="ECO:0007669"/>
    <property type="project" value="TreeGrafter"/>
</dbReference>
<dbReference type="GO" id="GO:0005524">
    <property type="term" value="F:ATP binding"/>
    <property type="evidence" value="ECO:0007669"/>
    <property type="project" value="UniProtKB-UniRule"/>
</dbReference>
<dbReference type="Gene3D" id="1.10.510.10">
    <property type="entry name" value="Transferase(Phosphotransferase) domain 1"/>
    <property type="match status" value="1"/>
</dbReference>
<keyword evidence="1" id="KW-0723">Serine/threonine-protein kinase</keyword>
<dbReference type="GO" id="GO:0000922">
    <property type="term" value="C:spindle pole"/>
    <property type="evidence" value="ECO:0007669"/>
    <property type="project" value="TreeGrafter"/>
</dbReference>
<reference evidence="9 10" key="1">
    <citation type="submission" date="2018-04" db="EMBL/GenBank/DDBJ databases">
        <authorList>
            <person name="Huttner S."/>
            <person name="Dainat J."/>
        </authorList>
    </citation>
    <scope>NUCLEOTIDE SEQUENCE [LARGE SCALE GENOMIC DNA]</scope>
</reference>
<dbReference type="FunFam" id="1.10.510.10:FF:000571">
    <property type="entry name" value="Maternal embryonic leucine zipper kinase"/>
    <property type="match status" value="1"/>
</dbReference>
<evidence type="ECO:0000313" key="10">
    <source>
        <dbReference type="Proteomes" id="UP000289323"/>
    </source>
</evidence>
<dbReference type="InterPro" id="IPR011009">
    <property type="entry name" value="Kinase-like_dom_sf"/>
</dbReference>
<feature type="compositionally biased region" description="Low complexity" evidence="7">
    <location>
        <begin position="516"/>
        <end position="539"/>
    </location>
</feature>
<evidence type="ECO:0000256" key="4">
    <source>
        <dbReference type="ARBA" id="ARBA00022777"/>
    </source>
</evidence>
<dbReference type="SUPFAM" id="SSF56112">
    <property type="entry name" value="Protein kinase-like (PK-like)"/>
    <property type="match status" value="1"/>
</dbReference>
<dbReference type="CDD" id="cd14099">
    <property type="entry name" value="STKc_PLK"/>
    <property type="match status" value="1"/>
</dbReference>
<feature type="binding site" evidence="6">
    <location>
        <position position="94"/>
    </location>
    <ligand>
        <name>ATP</name>
        <dbReference type="ChEBI" id="CHEBI:30616"/>
    </ligand>
</feature>
<feature type="compositionally biased region" description="Polar residues" evidence="7">
    <location>
        <begin position="430"/>
        <end position="444"/>
    </location>
</feature>
<dbReference type="CDD" id="cd13118">
    <property type="entry name" value="POLO_box_1"/>
    <property type="match status" value="1"/>
</dbReference>
<keyword evidence="5 6" id="KW-0067">ATP-binding</keyword>
<dbReference type="GO" id="GO:0005816">
    <property type="term" value="C:spindle pole body"/>
    <property type="evidence" value="ECO:0007669"/>
    <property type="project" value="TreeGrafter"/>
</dbReference>
<dbReference type="Gene3D" id="3.30.1120.30">
    <property type="entry name" value="POLO box domain"/>
    <property type="match status" value="1"/>
</dbReference>
<dbReference type="EMBL" id="OUUZ01000001">
    <property type="protein sequence ID" value="SPQ18176.1"/>
    <property type="molecule type" value="Genomic_DNA"/>
</dbReference>
<dbReference type="PANTHER" id="PTHR24345:SF0">
    <property type="entry name" value="CELL CYCLE SERINE_THREONINE-PROTEIN KINASE CDC5_MSD2"/>
    <property type="match status" value="1"/>
</dbReference>
<dbReference type="PROSITE" id="PS00107">
    <property type="entry name" value="PROTEIN_KINASE_ATP"/>
    <property type="match status" value="1"/>
</dbReference>
<feature type="compositionally biased region" description="Polar residues" evidence="7">
    <location>
        <begin position="453"/>
        <end position="463"/>
    </location>
</feature>
<dbReference type="PROSITE" id="PS50011">
    <property type="entry name" value="PROTEIN_KINASE_DOM"/>
    <property type="match status" value="1"/>
</dbReference>
<proteinExistence type="predicted"/>
<name>A0A3S4B0G6_9PEZI</name>
<sequence>MVMKGVDMEALSPRDANAQRPPRAPELKTKAVAQLKTAKDKEHPPPPPNHVVEPPSSDRKEGVVYQVGKLLGKGGFAICYEGKAAGASKRVALKIVKSQMPTKMEQKFQTELQIHSKMRHQNIVQFHRAFTFENCTYLVLELCPNGSLMDMVKRRKGLTEAEARFYTVQIAGAIKYMHAKGIIHRDLKMGNIFLDKYMNAKIGDFGLAALLLTGKDMQVMRRTTLCGTPNYIAPEILEKGKKGHDHMVDIWSLGIIVFAMLTSKPPFQSSTTDEIYRRAKDRDYEWPSSETSQKNISQEAKDLVATMLQDADRRPDPDTIVAHPFFTAGYMPAASDITCKLRELPPDSPAFYEPLGSEAQLVNIQNVQKMCRECGVGPWCQSQLVFRNIWREMAEEEQNGLTPVIPLAEGVVYRPFDEIKNEQKLQARLTAQQMAKQQQSSLLSDRTEDTRTSDQPTPAQRVSSGLLRAPPQSFAAQQRAQYKPTTTTAVSRPKTVAEPTPRTTVTLRPRPGRETAAALRPPADEAAPVTRTSTRSLRSQTASAKSQPIAGSENPAAPPRRSASTRDKEKRQEERLSLFSPSEYQETVPGSEPDVVLERLRKLQAELERALNARTMALMSSRDKTPPVPHIVVKWVDYTNKFGLGYVLNDGSVGCILRSIPSPDGPNPGMLPPAYLLVHDAERHCMRRDDPTYAARHQIVPMKEGIYFYENNGESGISRVRVPPESFMVPVNPDGTAGKLSAGRDIYDHRKRERIVLWKKFANYMMAYGREMESPTQTEENAMRVPTITDPTAAPADVVTFYQRFGDVGCWMFADGHMQFNFPDHTKVVLDATGTWCHFWHLPQDAAQKLQATGVLAESALDDRAVLSYPLQTLLNFATVPKQPASSRSGSGSGSSGGTSSSTTSSSSSSSSSTSSRRRPEISPALQGIPAANQFRAKIEFVRDVVREWTAAGGLGCSDMSRDRRLRWTGARETIRAAAGGHGGGAGAGGAGGAGAGGAGGVPVPPAKHVWVTIGARRGDARVACMVDPRRPAELGEDIDESRKR</sequence>
<feature type="compositionally biased region" description="Low complexity" evidence="7">
    <location>
        <begin position="499"/>
        <end position="509"/>
    </location>
</feature>
<protein>
    <submittedName>
        <fullName evidence="9">135676b0-8d5e-479a-967f-9c0b5be1986a</fullName>
    </submittedName>
</protein>
<keyword evidence="2" id="KW-0808">Transferase</keyword>
<feature type="compositionally biased region" description="Low complexity" evidence="7">
    <location>
        <begin position="898"/>
        <end position="915"/>
    </location>
</feature>
<dbReference type="GO" id="GO:0005634">
    <property type="term" value="C:nucleus"/>
    <property type="evidence" value="ECO:0007669"/>
    <property type="project" value="TreeGrafter"/>
</dbReference>
<dbReference type="PANTHER" id="PTHR24345">
    <property type="entry name" value="SERINE/THREONINE-PROTEIN KINASE PLK"/>
    <property type="match status" value="1"/>
</dbReference>
<feature type="region of interest" description="Disordered" evidence="7">
    <location>
        <begin position="430"/>
        <end position="591"/>
    </location>
</feature>
<dbReference type="Proteomes" id="UP000289323">
    <property type="component" value="Unassembled WGS sequence"/>
</dbReference>
<organism evidence="9 10">
    <name type="scientific">Thermothielavioides terrestris</name>
    <dbReference type="NCBI Taxonomy" id="2587410"/>
    <lineage>
        <taxon>Eukaryota</taxon>
        <taxon>Fungi</taxon>
        <taxon>Dikarya</taxon>
        <taxon>Ascomycota</taxon>
        <taxon>Pezizomycotina</taxon>
        <taxon>Sordariomycetes</taxon>
        <taxon>Sordariomycetidae</taxon>
        <taxon>Sordariales</taxon>
        <taxon>Chaetomiaceae</taxon>
        <taxon>Thermothielavioides</taxon>
    </lineage>
</organism>
<dbReference type="InterPro" id="IPR036947">
    <property type="entry name" value="POLO_box_dom_sf"/>
</dbReference>
<feature type="domain" description="Protein kinase" evidence="8">
    <location>
        <begin position="65"/>
        <end position="326"/>
    </location>
</feature>
<dbReference type="SMART" id="SM00220">
    <property type="entry name" value="S_TKc"/>
    <property type="match status" value="1"/>
</dbReference>
<dbReference type="InterPro" id="IPR017441">
    <property type="entry name" value="Protein_kinase_ATP_BS"/>
</dbReference>
<evidence type="ECO:0000256" key="2">
    <source>
        <dbReference type="ARBA" id="ARBA00022679"/>
    </source>
</evidence>
<dbReference type="PROSITE" id="PS00108">
    <property type="entry name" value="PROTEIN_KINASE_ST"/>
    <property type="match status" value="1"/>
</dbReference>
<dbReference type="FunFam" id="3.30.1120.30:FF:000004">
    <property type="entry name" value="Serine/threonine-protein kinase"/>
    <property type="match status" value="1"/>
</dbReference>
<dbReference type="InterPro" id="IPR000719">
    <property type="entry name" value="Prot_kinase_dom"/>
</dbReference>
<dbReference type="InterPro" id="IPR008271">
    <property type="entry name" value="Ser/Thr_kinase_AS"/>
</dbReference>
<evidence type="ECO:0000256" key="7">
    <source>
        <dbReference type="SAM" id="MobiDB-lite"/>
    </source>
</evidence>
<dbReference type="SUPFAM" id="SSF82615">
    <property type="entry name" value="Polo-box domain"/>
    <property type="match status" value="2"/>
</dbReference>
<gene>
    <name evidence="9" type="ORF">TT172_LOCUS595</name>
</gene>
<dbReference type="GO" id="GO:0005737">
    <property type="term" value="C:cytoplasm"/>
    <property type="evidence" value="ECO:0007669"/>
    <property type="project" value="TreeGrafter"/>
</dbReference>
<keyword evidence="4" id="KW-0418">Kinase</keyword>
<feature type="compositionally biased region" description="Basic and acidic residues" evidence="7">
    <location>
        <begin position="564"/>
        <end position="576"/>
    </location>
</feature>
<feature type="compositionally biased region" description="Polar residues" evidence="7">
    <location>
        <begin position="474"/>
        <end position="490"/>
    </location>
</feature>
<keyword evidence="3 6" id="KW-0547">Nucleotide-binding</keyword>
<accession>A0A3S4B0G6</accession>
<feature type="region of interest" description="Disordered" evidence="7">
    <location>
        <begin position="1"/>
        <end position="60"/>
    </location>
</feature>
<evidence type="ECO:0000313" key="9">
    <source>
        <dbReference type="EMBL" id="SPQ18176.1"/>
    </source>
</evidence>
<evidence type="ECO:0000256" key="5">
    <source>
        <dbReference type="ARBA" id="ARBA00022840"/>
    </source>
</evidence>
<dbReference type="Pfam" id="PF00069">
    <property type="entry name" value="Pkinase"/>
    <property type="match status" value="1"/>
</dbReference>
<dbReference type="GO" id="GO:0004674">
    <property type="term" value="F:protein serine/threonine kinase activity"/>
    <property type="evidence" value="ECO:0007669"/>
    <property type="project" value="UniProtKB-KW"/>
</dbReference>
<evidence type="ECO:0000256" key="3">
    <source>
        <dbReference type="ARBA" id="ARBA00022741"/>
    </source>
</evidence>
<evidence type="ECO:0000256" key="1">
    <source>
        <dbReference type="ARBA" id="ARBA00022527"/>
    </source>
</evidence>
<dbReference type="GO" id="GO:0007052">
    <property type="term" value="P:mitotic spindle organization"/>
    <property type="evidence" value="ECO:0007669"/>
    <property type="project" value="TreeGrafter"/>
</dbReference>